<gene>
    <name evidence="2" type="ORF">COCVIDRAFT_42394</name>
</gene>
<keyword evidence="3" id="KW-1185">Reference proteome</keyword>
<accession>W7E6T2</accession>
<dbReference type="Gene3D" id="3.40.50.880">
    <property type="match status" value="1"/>
</dbReference>
<reference evidence="2 3" key="1">
    <citation type="journal article" date="2013" name="PLoS Genet.">
        <title>Comparative genome structure, secondary metabolite, and effector coding capacity across Cochliobolus pathogens.</title>
        <authorList>
            <person name="Condon B.J."/>
            <person name="Leng Y."/>
            <person name="Wu D."/>
            <person name="Bushley K.E."/>
            <person name="Ohm R.A."/>
            <person name="Otillar R."/>
            <person name="Martin J."/>
            <person name="Schackwitz W."/>
            <person name="Grimwood J."/>
            <person name="MohdZainudin N."/>
            <person name="Xue C."/>
            <person name="Wang R."/>
            <person name="Manning V.A."/>
            <person name="Dhillon B."/>
            <person name="Tu Z.J."/>
            <person name="Steffenson B.J."/>
            <person name="Salamov A."/>
            <person name="Sun H."/>
            <person name="Lowry S."/>
            <person name="LaButti K."/>
            <person name="Han J."/>
            <person name="Copeland A."/>
            <person name="Lindquist E."/>
            <person name="Barry K."/>
            <person name="Schmutz J."/>
            <person name="Baker S.E."/>
            <person name="Ciuffetti L.M."/>
            <person name="Grigoriev I.V."/>
            <person name="Zhong S."/>
            <person name="Turgeon B.G."/>
        </authorList>
    </citation>
    <scope>NUCLEOTIDE SEQUENCE [LARGE SCALE GENOMIC DNA]</scope>
    <source>
        <strain evidence="2 3">FI3</strain>
    </source>
</reference>
<dbReference type="GeneID" id="26257313"/>
<evidence type="ECO:0000313" key="2">
    <source>
        <dbReference type="EMBL" id="EUN21685.1"/>
    </source>
</evidence>
<name>W7E6T2_BIPV3</name>
<dbReference type="AlphaFoldDB" id="W7E6T2"/>
<dbReference type="Proteomes" id="UP000054337">
    <property type="component" value="Unassembled WGS sequence"/>
</dbReference>
<feature type="domain" description="ThuA-like" evidence="1">
    <location>
        <begin position="15"/>
        <end position="232"/>
    </location>
</feature>
<proteinExistence type="predicted"/>
<evidence type="ECO:0000259" key="1">
    <source>
        <dbReference type="Pfam" id="PF06283"/>
    </source>
</evidence>
<dbReference type="HOGENOM" id="CLU_057383_1_2_1"/>
<dbReference type="PANTHER" id="PTHR40469">
    <property type="entry name" value="SECRETED GLYCOSYL HYDROLASE"/>
    <property type="match status" value="1"/>
</dbReference>
<dbReference type="InterPro" id="IPR029010">
    <property type="entry name" value="ThuA-like"/>
</dbReference>
<protein>
    <recommendedName>
        <fullName evidence="1">ThuA-like domain-containing protein</fullName>
    </recommendedName>
</protein>
<dbReference type="SUPFAM" id="SSF52317">
    <property type="entry name" value="Class I glutamine amidotransferase-like"/>
    <property type="match status" value="1"/>
</dbReference>
<dbReference type="InterPro" id="IPR029062">
    <property type="entry name" value="Class_I_gatase-like"/>
</dbReference>
<dbReference type="OrthoDB" id="3482285at2759"/>
<evidence type="ECO:0000313" key="3">
    <source>
        <dbReference type="Proteomes" id="UP000054337"/>
    </source>
</evidence>
<sequence>MTTPTPTPTPPPFPILIFTKTTSYRHTSIPSGLALFQRLASYHASLSVTTTEDSSIFTPSALRPYRAIILLQTLGPALLSADQLSAFRDWLQRGGGVVAIHGAAAGMPEDAWWGKMIGAKFLSHPDPEVGSLVLDSAEVEEHFILSGCGGRQGWKDEWYNFHEHPRENAGLEVLLRGDTKTFSGGMHGEDHPLVWCQEFEGGRVFFTALGHFDEAYEDEWFSGMVERGLFWVARREGELKK</sequence>
<dbReference type="RefSeq" id="XP_014551264.1">
    <property type="nucleotide sequence ID" value="XM_014695778.1"/>
</dbReference>
<dbReference type="PANTHER" id="PTHR40469:SF2">
    <property type="entry name" value="GALACTOSE-BINDING DOMAIN-LIKE SUPERFAMILY PROTEIN"/>
    <property type="match status" value="1"/>
</dbReference>
<dbReference type="Pfam" id="PF06283">
    <property type="entry name" value="ThuA"/>
    <property type="match status" value="1"/>
</dbReference>
<dbReference type="EMBL" id="KI968837">
    <property type="protein sequence ID" value="EUN21685.1"/>
    <property type="molecule type" value="Genomic_DNA"/>
</dbReference>
<organism evidence="2 3">
    <name type="scientific">Bipolaris victoriae (strain FI3)</name>
    <name type="common">Victoria blight of oats agent</name>
    <name type="synonym">Cochliobolus victoriae</name>
    <dbReference type="NCBI Taxonomy" id="930091"/>
    <lineage>
        <taxon>Eukaryota</taxon>
        <taxon>Fungi</taxon>
        <taxon>Dikarya</taxon>
        <taxon>Ascomycota</taxon>
        <taxon>Pezizomycotina</taxon>
        <taxon>Dothideomycetes</taxon>
        <taxon>Pleosporomycetidae</taxon>
        <taxon>Pleosporales</taxon>
        <taxon>Pleosporineae</taxon>
        <taxon>Pleosporaceae</taxon>
        <taxon>Bipolaris</taxon>
    </lineage>
</organism>